<proteinExistence type="predicted"/>
<dbReference type="OrthoDB" id="7790480at2759"/>
<gene>
    <name evidence="1" type="ORF">Bhyg_04368</name>
</gene>
<dbReference type="Gene3D" id="1.25.40.420">
    <property type="match status" value="1"/>
</dbReference>
<accession>A0A9Q0SA53</accession>
<name>A0A9Q0SA53_9DIPT</name>
<feature type="non-terminal residue" evidence="1">
    <location>
        <position position="1"/>
    </location>
</feature>
<comment type="caution">
    <text evidence="1">The sequence shown here is derived from an EMBL/GenBank/DDBJ whole genome shotgun (WGS) entry which is preliminary data.</text>
</comment>
<dbReference type="PANTHER" id="PTHR22667">
    <property type="entry name" value="AT01380P-RELATED"/>
    <property type="match status" value="1"/>
</dbReference>
<feature type="non-terminal residue" evidence="1">
    <location>
        <position position="219"/>
    </location>
</feature>
<organism evidence="1 2">
    <name type="scientific">Pseudolycoriella hygida</name>
    <dbReference type="NCBI Taxonomy" id="35572"/>
    <lineage>
        <taxon>Eukaryota</taxon>
        <taxon>Metazoa</taxon>
        <taxon>Ecdysozoa</taxon>
        <taxon>Arthropoda</taxon>
        <taxon>Hexapoda</taxon>
        <taxon>Insecta</taxon>
        <taxon>Pterygota</taxon>
        <taxon>Neoptera</taxon>
        <taxon>Endopterygota</taxon>
        <taxon>Diptera</taxon>
        <taxon>Nematocera</taxon>
        <taxon>Sciaroidea</taxon>
        <taxon>Sciaridae</taxon>
        <taxon>Pseudolycoriella</taxon>
    </lineage>
</organism>
<sequence length="219" mass="25664">VLFSALRWLFYDWKERSKYSLKLIQCIRFGHMTQSQLVLIKRNKETEIAQVVDDTVTKIIDDEIRDIEPFYWRTFHFRNSDSKKLCCRNTINGSDLEIPTESASCQNIQEIHSDSKTRVDELNQDMKILFRSQTFNGSKSTIISGTKARPSKILRYNHTNCVGNLKALNSLESVSVISEKFSRKKLCFSEFQMMDAQWHRSMFVMKGKLGNKSKKWKTQ</sequence>
<dbReference type="PANTHER" id="PTHR22667:SF0">
    <property type="entry name" value="AT01380P-RELATED"/>
    <property type="match status" value="1"/>
</dbReference>
<evidence type="ECO:0000313" key="1">
    <source>
        <dbReference type="EMBL" id="KAJ6649135.1"/>
    </source>
</evidence>
<dbReference type="AlphaFoldDB" id="A0A9Q0SA53"/>
<evidence type="ECO:0000313" key="2">
    <source>
        <dbReference type="Proteomes" id="UP001151699"/>
    </source>
</evidence>
<protein>
    <submittedName>
        <fullName evidence="1">Uncharacterized protein</fullName>
    </submittedName>
</protein>
<dbReference type="Proteomes" id="UP001151699">
    <property type="component" value="Chromosome A"/>
</dbReference>
<keyword evidence="2" id="KW-1185">Reference proteome</keyword>
<dbReference type="EMBL" id="WJQU01000001">
    <property type="protein sequence ID" value="KAJ6649135.1"/>
    <property type="molecule type" value="Genomic_DNA"/>
</dbReference>
<reference evidence="1" key="1">
    <citation type="submission" date="2022-07" db="EMBL/GenBank/DDBJ databases">
        <authorList>
            <person name="Trinca V."/>
            <person name="Uliana J.V.C."/>
            <person name="Torres T.T."/>
            <person name="Ward R.J."/>
            <person name="Monesi N."/>
        </authorList>
    </citation>
    <scope>NUCLEOTIDE SEQUENCE</scope>
    <source>
        <strain evidence="1">HSMRA1968</strain>
        <tissue evidence="1">Whole embryos</tissue>
    </source>
</reference>